<protein>
    <submittedName>
        <fullName evidence="2">Uncharacterized protein</fullName>
    </submittedName>
</protein>
<evidence type="ECO:0000313" key="2">
    <source>
        <dbReference type="EMBL" id="KAL0486731.1"/>
    </source>
</evidence>
<sequence>MSTRRSDRSPPYKRDSHRQNSPKKVRRSSGHKTYSSSSESDSSTDSGRAKSRKRSGEFRNNGGDYSRDDYYKKQRTYSPSSPYSEQRFDPNGGQFYKGRSPPDEYAYKPHPQDRYSQPPPMMQPGYPSHMYPSHPQARYNTIPPVHYSPHNADRYRDHQRTKHFDDSRSSSPSVRHTRDRNYYRDDKRQNEHHPEPKSDAKIHKEPAKEATPPPPPPPVTPTKQQTPINQQPSLPVTPIKNQLSTTKESPLQYERPPQSPMFHSPAAPSPITPMIFTSPNNNTSLMSPMNIQTPTSAMSVNTSALFSQPIAWIDPNDDDEMIEIRKSIESSQQEQQRSRELYELANMDMISMQYKTNDMTMEQHVVQVRLDALQRQIDRYSKVIDDYQTRQLAISNTITPPQTL</sequence>
<name>A0AAW2ZA71_9EUKA</name>
<feature type="compositionally biased region" description="Polar residues" evidence="1">
    <location>
        <begin position="228"/>
        <end position="238"/>
    </location>
</feature>
<feature type="compositionally biased region" description="Pro residues" evidence="1">
    <location>
        <begin position="211"/>
        <end position="220"/>
    </location>
</feature>
<evidence type="ECO:0000256" key="1">
    <source>
        <dbReference type="SAM" id="MobiDB-lite"/>
    </source>
</evidence>
<feature type="compositionally biased region" description="Basic and acidic residues" evidence="1">
    <location>
        <begin position="151"/>
        <end position="168"/>
    </location>
</feature>
<feature type="compositionally biased region" description="Basic residues" evidence="1">
    <location>
        <begin position="20"/>
        <end position="30"/>
    </location>
</feature>
<feature type="region of interest" description="Disordered" evidence="1">
    <location>
        <begin position="244"/>
        <end position="263"/>
    </location>
</feature>
<feature type="compositionally biased region" description="Basic and acidic residues" evidence="1">
    <location>
        <begin position="100"/>
        <end position="113"/>
    </location>
</feature>
<accession>A0AAW2ZA71</accession>
<feature type="region of interest" description="Disordered" evidence="1">
    <location>
        <begin position="1"/>
        <end position="238"/>
    </location>
</feature>
<organism evidence="2 3">
    <name type="scientific">Acrasis kona</name>
    <dbReference type="NCBI Taxonomy" id="1008807"/>
    <lineage>
        <taxon>Eukaryota</taxon>
        <taxon>Discoba</taxon>
        <taxon>Heterolobosea</taxon>
        <taxon>Tetramitia</taxon>
        <taxon>Eutetramitia</taxon>
        <taxon>Acrasidae</taxon>
        <taxon>Acrasis</taxon>
    </lineage>
</organism>
<reference evidence="2 3" key="1">
    <citation type="submission" date="2024-03" db="EMBL/GenBank/DDBJ databases">
        <title>The Acrasis kona genome and developmental transcriptomes reveal deep origins of eukaryotic multicellular pathways.</title>
        <authorList>
            <person name="Sheikh S."/>
            <person name="Fu C.-J."/>
            <person name="Brown M.W."/>
            <person name="Baldauf S.L."/>
        </authorList>
    </citation>
    <scope>NUCLEOTIDE SEQUENCE [LARGE SCALE GENOMIC DNA]</scope>
    <source>
        <strain evidence="2 3">ATCC MYA-3509</strain>
    </source>
</reference>
<feature type="compositionally biased region" description="Basic and acidic residues" evidence="1">
    <location>
        <begin position="1"/>
        <end position="18"/>
    </location>
</feature>
<keyword evidence="3" id="KW-1185">Reference proteome</keyword>
<feature type="compositionally biased region" description="Basic and acidic residues" evidence="1">
    <location>
        <begin position="179"/>
        <end position="208"/>
    </location>
</feature>
<dbReference type="AlphaFoldDB" id="A0AAW2ZA71"/>
<proteinExistence type="predicted"/>
<comment type="caution">
    <text evidence="2">The sequence shown here is derived from an EMBL/GenBank/DDBJ whole genome shotgun (WGS) entry which is preliminary data.</text>
</comment>
<evidence type="ECO:0000313" key="3">
    <source>
        <dbReference type="Proteomes" id="UP001431209"/>
    </source>
</evidence>
<gene>
    <name evidence="2" type="ORF">AKO1_001600</name>
</gene>
<dbReference type="EMBL" id="JAOPGA020001261">
    <property type="protein sequence ID" value="KAL0486731.1"/>
    <property type="molecule type" value="Genomic_DNA"/>
</dbReference>
<dbReference type="Proteomes" id="UP001431209">
    <property type="component" value="Unassembled WGS sequence"/>
</dbReference>
<feature type="compositionally biased region" description="Low complexity" evidence="1">
    <location>
        <begin position="35"/>
        <end position="46"/>
    </location>
</feature>